<evidence type="ECO:0000313" key="2">
    <source>
        <dbReference type="Proteomes" id="UP001057402"/>
    </source>
</evidence>
<evidence type="ECO:0000313" key="1">
    <source>
        <dbReference type="EMBL" id="KAI4386181.1"/>
    </source>
</evidence>
<protein>
    <submittedName>
        <fullName evidence="1">Uncharacterized protein</fullName>
    </submittedName>
</protein>
<proteinExistence type="predicted"/>
<reference evidence="2" key="1">
    <citation type="journal article" date="2023" name="Front. Plant Sci.">
        <title>Chromosomal-level genome assembly of Melastoma candidum provides insights into trichome evolution.</title>
        <authorList>
            <person name="Zhong Y."/>
            <person name="Wu W."/>
            <person name="Sun C."/>
            <person name="Zou P."/>
            <person name="Liu Y."/>
            <person name="Dai S."/>
            <person name="Zhou R."/>
        </authorList>
    </citation>
    <scope>NUCLEOTIDE SEQUENCE [LARGE SCALE GENOMIC DNA]</scope>
</reference>
<dbReference type="Proteomes" id="UP001057402">
    <property type="component" value="Chromosome 2"/>
</dbReference>
<organism evidence="1 2">
    <name type="scientific">Melastoma candidum</name>
    <dbReference type="NCBI Taxonomy" id="119954"/>
    <lineage>
        <taxon>Eukaryota</taxon>
        <taxon>Viridiplantae</taxon>
        <taxon>Streptophyta</taxon>
        <taxon>Embryophyta</taxon>
        <taxon>Tracheophyta</taxon>
        <taxon>Spermatophyta</taxon>
        <taxon>Magnoliopsida</taxon>
        <taxon>eudicotyledons</taxon>
        <taxon>Gunneridae</taxon>
        <taxon>Pentapetalae</taxon>
        <taxon>rosids</taxon>
        <taxon>malvids</taxon>
        <taxon>Myrtales</taxon>
        <taxon>Melastomataceae</taxon>
        <taxon>Melastomatoideae</taxon>
        <taxon>Melastomateae</taxon>
        <taxon>Melastoma</taxon>
    </lineage>
</organism>
<dbReference type="EMBL" id="CM042881">
    <property type="protein sequence ID" value="KAI4386181.1"/>
    <property type="molecule type" value="Genomic_DNA"/>
</dbReference>
<name>A0ACB9S7Y9_9MYRT</name>
<comment type="caution">
    <text evidence="1">The sequence shown here is derived from an EMBL/GenBank/DDBJ whole genome shotgun (WGS) entry which is preliminary data.</text>
</comment>
<accession>A0ACB9S7Y9</accession>
<keyword evidence="2" id="KW-1185">Reference proteome</keyword>
<gene>
    <name evidence="1" type="ORF">MLD38_004136</name>
</gene>
<sequence length="287" mass="31339">MGNVNGSGGAGPDDGLVGGVDVNFDDPVRVNGVIAPCESRATPSSHVAGGAIPKEVFPGRILPPVLISPQMPIAPLQKSDIPVSLSLTRQSNSHDPEYPEHGIPVIVTWNYGGNDVLVEGSWDGWTSRKRMQRCGKDFSILLVLPVGLYHYKFIVDGEYRHVPELPHTSDESGRTCNLLDVHEYVPENPESIAELEAPPSPDSSYSQVPWAEGDFGKEPLVMPPQLHQTVLGPDDGEEPVPSRPQHVVLNHLFLEKGRSSQSVVALGLTHRFKSRYVTVVLYKPLKR</sequence>